<dbReference type="GO" id="GO:0001614">
    <property type="term" value="F:purinergic nucleotide receptor activity"/>
    <property type="evidence" value="ECO:0007669"/>
    <property type="project" value="InterPro"/>
</dbReference>
<dbReference type="FunFam" id="2.60.490.10:FF:000001">
    <property type="entry name" value="P2X purinoceptor"/>
    <property type="match status" value="1"/>
</dbReference>
<dbReference type="Gene3D" id="1.10.287.940">
    <property type="entry name" value="atp-gated p2x4 ion channel"/>
    <property type="match status" value="1"/>
</dbReference>
<dbReference type="EMBL" id="GU076101">
    <property type="protein sequence ID" value="ACY92630.1"/>
    <property type="molecule type" value="mRNA"/>
</dbReference>
<keyword evidence="14" id="KW-1071">Ligand-gated ion channel</keyword>
<keyword evidence="12 22" id="KW-0675">Receptor</keyword>
<dbReference type="PIRSF" id="PIRSF005713">
    <property type="entry name" value="P2X_purinoceptor"/>
    <property type="match status" value="1"/>
</dbReference>
<evidence type="ECO:0000256" key="3">
    <source>
        <dbReference type="ARBA" id="ARBA00022448"/>
    </source>
</evidence>
<keyword evidence="10 21" id="KW-0472">Membrane</keyword>
<keyword evidence="23" id="KW-1185">Reference proteome</keyword>
<evidence type="ECO:0000256" key="20">
    <source>
        <dbReference type="PIRSR" id="PIRSR005713-3"/>
    </source>
</evidence>
<comment type="similarity">
    <text evidence="2">Belongs to the P2X receptor family.</text>
</comment>
<reference evidence="22" key="1">
    <citation type="submission" date="2009-10" db="EMBL/GenBank/DDBJ databases">
        <authorList>
            <person name="Freeman R.M.Jr."/>
            <person name="Wu M.M."/>
            <person name="Gerhart J.J."/>
        </authorList>
    </citation>
    <scope>NUCLEOTIDE SEQUENCE</scope>
</reference>
<proteinExistence type="evidence at transcript level"/>
<keyword evidence="15" id="KW-0407">Ion channel</keyword>
<feature type="binding site" evidence="18">
    <location>
        <position position="338"/>
    </location>
    <ligand>
        <name>ATP</name>
        <dbReference type="ChEBI" id="CHEBI:30616"/>
        <note>ligand shared between two neighboring subunits of the homotrimer</note>
    </ligand>
</feature>
<keyword evidence="8 21" id="KW-1133">Transmembrane helix</keyword>
<dbReference type="PRINTS" id="PR01307">
    <property type="entry name" value="P2XRECEPTOR"/>
</dbReference>
<feature type="disulfide bond" evidence="19">
    <location>
        <begin position="288"/>
        <end position="297"/>
    </location>
</feature>
<keyword evidence="13" id="KW-0325">Glycoprotein</keyword>
<dbReference type="PROSITE" id="PS01212">
    <property type="entry name" value="P2X_RECEPTOR"/>
    <property type="match status" value="1"/>
</dbReference>
<evidence type="ECO:0000256" key="12">
    <source>
        <dbReference type="ARBA" id="ARBA00023170"/>
    </source>
</evidence>
<dbReference type="FunFam" id="1.10.287.940:FF:000010">
    <property type="entry name" value="P2X receptor E"/>
    <property type="match status" value="1"/>
</dbReference>
<dbReference type="PANTHER" id="PTHR10125">
    <property type="entry name" value="P2X PURINOCEPTOR"/>
    <property type="match status" value="1"/>
</dbReference>
<dbReference type="RefSeq" id="NP_001161641.1">
    <property type="nucleotide sequence ID" value="NM_001168169.1"/>
</dbReference>
<evidence type="ECO:0000256" key="2">
    <source>
        <dbReference type="ARBA" id="ARBA00009848"/>
    </source>
</evidence>
<dbReference type="AlphaFoldDB" id="D1LXC4"/>
<keyword evidence="4" id="KW-1003">Cell membrane</keyword>
<dbReference type="GeneID" id="100313714"/>
<dbReference type="NCBIfam" id="TIGR00863">
    <property type="entry name" value="P2X"/>
    <property type="match status" value="1"/>
</dbReference>
<protein>
    <submittedName>
        <fullName evidence="22 24">Purinergic P2X-like receptor</fullName>
    </submittedName>
</protein>
<evidence type="ECO:0000256" key="17">
    <source>
        <dbReference type="ARBA" id="ARBA00036634"/>
    </source>
</evidence>
<evidence type="ECO:0000256" key="15">
    <source>
        <dbReference type="ARBA" id="ARBA00023303"/>
    </source>
</evidence>
<keyword evidence="5 21" id="KW-0812">Transmembrane</keyword>
<evidence type="ECO:0000256" key="16">
    <source>
        <dbReference type="ARBA" id="ARBA00036239"/>
    </source>
</evidence>
<dbReference type="InterPro" id="IPR027309">
    <property type="entry name" value="P2X_extracellular_dom_sf"/>
</dbReference>
<dbReference type="Pfam" id="PF00864">
    <property type="entry name" value="P2X_receptor"/>
    <property type="match status" value="1"/>
</dbReference>
<evidence type="ECO:0000256" key="21">
    <source>
        <dbReference type="SAM" id="Phobius"/>
    </source>
</evidence>
<feature type="transmembrane region" description="Helical" evidence="21">
    <location>
        <begin position="360"/>
        <end position="386"/>
    </location>
</feature>
<evidence type="ECO:0000256" key="9">
    <source>
        <dbReference type="ARBA" id="ARBA00023065"/>
    </source>
</evidence>
<dbReference type="GO" id="GO:0005886">
    <property type="term" value="C:plasma membrane"/>
    <property type="evidence" value="ECO:0007669"/>
    <property type="project" value="UniProtKB-SubCell"/>
</dbReference>
<evidence type="ECO:0000313" key="23">
    <source>
        <dbReference type="Proteomes" id="UP000694865"/>
    </source>
</evidence>
<dbReference type="InterPro" id="IPR059116">
    <property type="entry name" value="P2X_receptor"/>
</dbReference>
<dbReference type="KEGG" id="sko:100313714"/>
<feature type="disulfide bond" evidence="19">
    <location>
        <begin position="236"/>
        <end position="248"/>
    </location>
</feature>
<feature type="binding site" evidence="18">
    <location>
        <begin position="318"/>
        <end position="320"/>
    </location>
    <ligand>
        <name>ATP</name>
        <dbReference type="ChEBI" id="CHEBI:30616"/>
        <note>ligand shared between two neighboring subunits of the homotrimer</note>
    </ligand>
</feature>
<evidence type="ECO:0000256" key="4">
    <source>
        <dbReference type="ARBA" id="ARBA00022475"/>
    </source>
</evidence>
<accession>D1LXC4</accession>
<dbReference type="GO" id="GO:0004931">
    <property type="term" value="F:extracellularly ATP-gated monoatomic cation channel activity"/>
    <property type="evidence" value="ECO:0007669"/>
    <property type="project" value="InterPro"/>
</dbReference>
<feature type="disulfide bond" evidence="19">
    <location>
        <begin position="146"/>
        <end position="175"/>
    </location>
</feature>
<feature type="binding site" evidence="18">
    <location>
        <begin position="68"/>
        <end position="70"/>
    </location>
    <ligand>
        <name>ATP</name>
        <dbReference type="ChEBI" id="CHEBI:30616"/>
        <note>ligand shared between two neighboring subunits of the homotrimer</note>
    </ligand>
</feature>
<evidence type="ECO:0000256" key="1">
    <source>
        <dbReference type="ARBA" id="ARBA00004651"/>
    </source>
</evidence>
<sequence>MAPQWCRFVIDAALEYDTPKIVHIKSKKVGIINRLIQLVIISYIVGYVIVYQKGYQEFDDVVSTATTKVKGVSYTNLSNVDPANLTVDDTTPYDRLWDVADYVIPPQMHSSFFVMTNMIITVDQTQGKCPEDPGMFGANCTVDADCHEGEAIVAGNGVATGKCIDNPGYNNTKTCEILAWCPVERDIKPGPRKDKPVLYEAANFTVLIKNSVSFPKFDFQKRNILDSSNASFLRDCRYDSKDADLQFCPIFRLGDIVKEAKVSAGEEVDFGTMGFEGGVMGIFINWDCNLDHAAEECKPHYSFRRLDNPEAKIAQGFNFRFAYKYKINATDEYRTLTKAYGILYEVIVTGQAGKFSVIPLFLNIGSGLALLGLATVLCDIVVLYVLKKREYYKENKYLYVDDLEDVPSENYRNLDKE</sequence>
<evidence type="ECO:0000256" key="18">
    <source>
        <dbReference type="PIRSR" id="PIRSR005713-1"/>
    </source>
</evidence>
<name>D1LXC4_SACKO</name>
<feature type="transmembrane region" description="Helical" evidence="21">
    <location>
        <begin position="31"/>
        <end position="50"/>
    </location>
</feature>
<evidence type="ECO:0000256" key="11">
    <source>
        <dbReference type="ARBA" id="ARBA00023157"/>
    </source>
</evidence>
<dbReference type="InterPro" id="IPR053792">
    <property type="entry name" value="P2X_RECEPTOR_CS"/>
</dbReference>
<gene>
    <name evidence="24" type="primary">LOC100313714</name>
</gene>
<keyword evidence="6 18" id="KW-0547">Nucleotide-binding</keyword>
<feature type="disulfide bond" evidence="19">
    <location>
        <begin position="129"/>
        <end position="181"/>
    </location>
</feature>
<evidence type="ECO:0000256" key="5">
    <source>
        <dbReference type="ARBA" id="ARBA00022692"/>
    </source>
</evidence>
<keyword evidence="11 19" id="KW-1015">Disulfide bond</keyword>
<evidence type="ECO:0000256" key="7">
    <source>
        <dbReference type="ARBA" id="ARBA00022840"/>
    </source>
</evidence>
<evidence type="ECO:0000256" key="6">
    <source>
        <dbReference type="ARBA" id="ARBA00022741"/>
    </source>
</evidence>
<feature type="disulfide bond" evidence="19">
    <location>
        <begin position="140"/>
        <end position="163"/>
    </location>
</feature>
<comment type="catalytic activity">
    <reaction evidence="17">
        <text>Ca(2+)(in) = Ca(2+)(out)</text>
        <dbReference type="Rhea" id="RHEA:29671"/>
        <dbReference type="ChEBI" id="CHEBI:29108"/>
    </reaction>
</comment>
<dbReference type="Gene3D" id="2.60.490.10">
    <property type="entry name" value="atp-gated p2x4 ion channel domain"/>
    <property type="match status" value="1"/>
</dbReference>
<dbReference type="GO" id="GO:0033198">
    <property type="term" value="P:response to ATP"/>
    <property type="evidence" value="ECO:0007669"/>
    <property type="project" value="InterPro"/>
</dbReference>
<feature type="binding site" evidence="18">
    <location>
        <position position="205"/>
    </location>
    <ligand>
        <name>ATP</name>
        <dbReference type="ChEBI" id="CHEBI:30616"/>
        <note>ligand shared between two neighboring subunits of the homotrimer</note>
    </ligand>
</feature>
<evidence type="ECO:0000313" key="22">
    <source>
        <dbReference type="EMBL" id="ACY92630.1"/>
    </source>
</evidence>
<keyword evidence="9" id="KW-0406">Ion transport</keyword>
<evidence type="ECO:0000256" key="14">
    <source>
        <dbReference type="ARBA" id="ARBA00023286"/>
    </source>
</evidence>
<evidence type="ECO:0000313" key="24">
    <source>
        <dbReference type="RefSeq" id="NP_001161641.1"/>
    </source>
</evidence>
<keyword evidence="7 18" id="KW-0067">ATP-binding</keyword>
<evidence type="ECO:0000256" key="10">
    <source>
        <dbReference type="ARBA" id="ARBA00023136"/>
    </source>
</evidence>
<dbReference type="GO" id="GO:0098794">
    <property type="term" value="C:postsynapse"/>
    <property type="evidence" value="ECO:0007669"/>
    <property type="project" value="GOC"/>
</dbReference>
<dbReference type="PANTHER" id="PTHR10125:SF31">
    <property type="entry name" value="P2X RECEPTOR E"/>
    <property type="match status" value="1"/>
</dbReference>
<dbReference type="Proteomes" id="UP000694865">
    <property type="component" value="Unplaced"/>
</dbReference>
<organism evidence="22">
    <name type="scientific">Saccoglossus kowalevskii</name>
    <name type="common">Acorn worm</name>
    <dbReference type="NCBI Taxonomy" id="10224"/>
    <lineage>
        <taxon>Eukaryota</taxon>
        <taxon>Metazoa</taxon>
        <taxon>Hemichordata</taxon>
        <taxon>Enteropneusta</taxon>
        <taxon>Harrimaniidae</taxon>
        <taxon>Saccoglossus</taxon>
    </lineage>
</organism>
<comment type="catalytic activity">
    <reaction evidence="16">
        <text>Na(+)(in) = Na(+)(out)</text>
        <dbReference type="Rhea" id="RHEA:34963"/>
        <dbReference type="ChEBI" id="CHEBI:29101"/>
    </reaction>
</comment>
<comment type="subcellular location">
    <subcellularLocation>
        <location evidence="1">Cell membrane</location>
        <topology evidence="1">Multi-pass membrane protein</topology>
    </subcellularLocation>
</comment>
<reference evidence="24" key="2">
    <citation type="submission" date="2025-05" db="UniProtKB">
        <authorList>
            <consortium name="RefSeq"/>
        </authorList>
    </citation>
    <scope>IDENTIFICATION</scope>
</reference>
<dbReference type="OrthoDB" id="494673at2759"/>
<feature type="glycosylation site" description="N-linked (GlcNAc...) asparagine" evidence="20">
    <location>
        <position position="203"/>
    </location>
</feature>
<dbReference type="GO" id="GO:0070588">
    <property type="term" value="P:calcium ion transmembrane transport"/>
    <property type="evidence" value="ECO:0007669"/>
    <property type="project" value="TreeGrafter"/>
</dbReference>
<dbReference type="InterPro" id="IPR001429">
    <property type="entry name" value="P2X_purnocptor"/>
</dbReference>
<evidence type="ECO:0000256" key="19">
    <source>
        <dbReference type="PIRSR" id="PIRSR005713-2"/>
    </source>
</evidence>
<evidence type="ECO:0000256" key="13">
    <source>
        <dbReference type="ARBA" id="ARBA00023180"/>
    </source>
</evidence>
<evidence type="ECO:0000256" key="8">
    <source>
        <dbReference type="ARBA" id="ARBA00022989"/>
    </source>
</evidence>
<keyword evidence="3" id="KW-0813">Transport</keyword>
<dbReference type="GO" id="GO:0005524">
    <property type="term" value="F:ATP binding"/>
    <property type="evidence" value="ECO:0007669"/>
    <property type="project" value="UniProtKB-KW"/>
</dbReference>